<dbReference type="Gene3D" id="2.40.50.1000">
    <property type="match status" value="1"/>
</dbReference>
<dbReference type="GO" id="GO:0022627">
    <property type="term" value="C:cytosolic small ribosomal subunit"/>
    <property type="evidence" value="ECO:0007669"/>
    <property type="project" value="TreeGrafter"/>
</dbReference>
<dbReference type="NCBIfam" id="TIGR03630">
    <property type="entry name" value="uS17_arch"/>
    <property type="match status" value="1"/>
</dbReference>
<dbReference type="NCBIfam" id="NF006345">
    <property type="entry name" value="PRK08572.1"/>
    <property type="match status" value="1"/>
</dbReference>
<dbReference type="FunFam" id="2.40.50.1000:FF:000001">
    <property type="entry name" value="40S ribosomal protein S11"/>
    <property type="match status" value="1"/>
</dbReference>
<comment type="similarity">
    <text evidence="1 4">Belongs to the universal ribosomal protein uS17 family.</text>
</comment>
<dbReference type="PROSITE" id="PS00056">
    <property type="entry name" value="RIBOSOMAL_S17"/>
    <property type="match status" value="1"/>
</dbReference>
<dbReference type="Pfam" id="PF16205">
    <property type="entry name" value="Ribosomal_S17_N"/>
    <property type="match status" value="1"/>
</dbReference>
<keyword evidence="7" id="KW-1185">Reference proteome</keyword>
<evidence type="ECO:0000256" key="3">
    <source>
        <dbReference type="ARBA" id="ARBA00023274"/>
    </source>
</evidence>
<dbReference type="PANTHER" id="PTHR10744">
    <property type="entry name" value="40S RIBOSOMAL PROTEIN S11 FAMILY MEMBER"/>
    <property type="match status" value="1"/>
</dbReference>
<feature type="domain" description="Small ribosomal subunit protein uS17 N-terminal" evidence="5">
    <location>
        <begin position="10"/>
        <end position="73"/>
    </location>
</feature>
<dbReference type="EMBL" id="KZ819681">
    <property type="protein sequence ID" value="PWN24397.1"/>
    <property type="molecule type" value="Genomic_DNA"/>
</dbReference>
<dbReference type="AlphaFoldDB" id="A0A316UGE2"/>
<dbReference type="PRINTS" id="PR00973">
    <property type="entry name" value="RIBOSOMALS17"/>
</dbReference>
<dbReference type="SUPFAM" id="SSF50249">
    <property type="entry name" value="Nucleic acid-binding proteins"/>
    <property type="match status" value="1"/>
</dbReference>
<protein>
    <submittedName>
        <fullName evidence="6">Putative RPS11B-ribosomal protein S11B</fullName>
    </submittedName>
</protein>
<evidence type="ECO:0000256" key="4">
    <source>
        <dbReference type="RuleBase" id="RU003872"/>
    </source>
</evidence>
<gene>
    <name evidence="6" type="ORF">BDZ90DRAFT_234960</name>
</gene>
<dbReference type="InterPro" id="IPR019979">
    <property type="entry name" value="Ribosomal_uS17_CS"/>
</dbReference>
<proteinExistence type="inferred from homology"/>
<dbReference type="Proteomes" id="UP000245884">
    <property type="component" value="Unassembled WGS sequence"/>
</dbReference>
<keyword evidence="2 4" id="KW-0689">Ribosomal protein</keyword>
<dbReference type="InterPro" id="IPR000266">
    <property type="entry name" value="Ribosomal_uS17"/>
</dbReference>
<dbReference type="InterPro" id="IPR028333">
    <property type="entry name" value="Ribosomal_uS17_arc/euk"/>
</dbReference>
<keyword evidence="3 4" id="KW-0687">Ribonucleoprotein</keyword>
<dbReference type="GeneID" id="37029033"/>
<dbReference type="InterPro" id="IPR012340">
    <property type="entry name" value="NA-bd_OB-fold"/>
</dbReference>
<dbReference type="GO" id="GO:0003735">
    <property type="term" value="F:structural constituent of ribosome"/>
    <property type="evidence" value="ECO:0007669"/>
    <property type="project" value="InterPro"/>
</dbReference>
<dbReference type="Pfam" id="PF00366">
    <property type="entry name" value="Ribosomal_S17"/>
    <property type="match status" value="1"/>
</dbReference>
<evidence type="ECO:0000313" key="6">
    <source>
        <dbReference type="EMBL" id="PWN24397.1"/>
    </source>
</evidence>
<dbReference type="OrthoDB" id="10254436at2759"/>
<evidence type="ECO:0000259" key="5">
    <source>
        <dbReference type="Pfam" id="PF16205"/>
    </source>
</evidence>
<dbReference type="GO" id="GO:0006412">
    <property type="term" value="P:translation"/>
    <property type="evidence" value="ECO:0007669"/>
    <property type="project" value="InterPro"/>
</dbReference>
<dbReference type="CDD" id="cd00364">
    <property type="entry name" value="Ribosomal_uS17"/>
    <property type="match status" value="1"/>
</dbReference>
<name>A0A316UGE2_9BASI</name>
<dbReference type="PANTHER" id="PTHR10744:SF9">
    <property type="entry name" value="40S RIBOSOMAL PROTEIN S11-RELATED"/>
    <property type="match status" value="1"/>
</dbReference>
<organism evidence="6 7">
    <name type="scientific">Jaminaea rosea</name>
    <dbReference type="NCBI Taxonomy" id="1569628"/>
    <lineage>
        <taxon>Eukaryota</taxon>
        <taxon>Fungi</taxon>
        <taxon>Dikarya</taxon>
        <taxon>Basidiomycota</taxon>
        <taxon>Ustilaginomycotina</taxon>
        <taxon>Exobasidiomycetes</taxon>
        <taxon>Microstromatales</taxon>
        <taxon>Microstromatales incertae sedis</taxon>
        <taxon>Jaminaea</taxon>
    </lineage>
</organism>
<dbReference type="RefSeq" id="XP_025359009.1">
    <property type="nucleotide sequence ID" value="XM_025507210.1"/>
</dbReference>
<reference evidence="6 7" key="1">
    <citation type="journal article" date="2018" name="Mol. Biol. Evol.">
        <title>Broad Genomic Sampling Reveals a Smut Pathogenic Ancestry of the Fungal Clade Ustilaginomycotina.</title>
        <authorList>
            <person name="Kijpornyongpan T."/>
            <person name="Mondo S.J."/>
            <person name="Barry K."/>
            <person name="Sandor L."/>
            <person name="Lee J."/>
            <person name="Lipzen A."/>
            <person name="Pangilinan J."/>
            <person name="LaButti K."/>
            <person name="Hainaut M."/>
            <person name="Henrissat B."/>
            <person name="Grigoriev I.V."/>
            <person name="Spatafora J.W."/>
            <person name="Aime M.C."/>
        </authorList>
    </citation>
    <scope>NUCLEOTIDE SEQUENCE [LARGE SCALE GENOMIC DNA]</scope>
    <source>
        <strain evidence="6 7">MCA 5214</strain>
    </source>
</reference>
<evidence type="ECO:0000256" key="2">
    <source>
        <dbReference type="ARBA" id="ARBA00022980"/>
    </source>
</evidence>
<evidence type="ECO:0000313" key="7">
    <source>
        <dbReference type="Proteomes" id="UP000245884"/>
    </source>
</evidence>
<accession>A0A316UGE2</accession>
<sequence length="160" mass="18431">MSGQVELTVQSEKAYQKQPIFLNAKALRKATRERRWYKDVGLGIKTPSAAINGNYVDKKCPWTGNVAIRGRILTGRVISTKMTRTIVIRREYLHFVPKYNRYERRHKNLVAHCSPAFRVSVGDEVTVGQCRPLSKTIRFNVIDHQVNKRAEKAAKQFGRF</sequence>
<dbReference type="STRING" id="1569628.A0A316UGE2"/>
<dbReference type="InterPro" id="IPR032440">
    <property type="entry name" value="Ribosomal_uS17_N"/>
</dbReference>
<evidence type="ECO:0000256" key="1">
    <source>
        <dbReference type="ARBA" id="ARBA00010254"/>
    </source>
</evidence>